<name>A0ABQ5GTX9_9ASTR</name>
<sequence>MINAKRSTVILPWTSDGMLRLLEALFTSWYCGVKSLTDVTALPYRHGYAVMPTRILHLPLYYTLRRKGGGSEFNARYDHSLRDIDHLSKWCTQQMLTIKQKSDDLRQQIDKRISSQDKKHRKYKAERDDIAAAKTKVQKELVEAKSQLELQETKLKDLKYQLSQQEFDLHLRSDIITSHERQVERTHNGIASFFQSDIKPLIWRFLKTVPPRKISSAMASLGATTHGRHSTPSSENFSHTSTPKQLKKKNSTRIGNPLVV</sequence>
<protein>
    <submittedName>
        <fullName evidence="3">Uncharacterized protein</fullName>
    </submittedName>
</protein>
<reference evidence="3" key="1">
    <citation type="journal article" date="2022" name="Int. J. Mol. Sci.">
        <title>Draft Genome of Tanacetum Coccineum: Genomic Comparison of Closely Related Tanacetum-Family Plants.</title>
        <authorList>
            <person name="Yamashiro T."/>
            <person name="Shiraishi A."/>
            <person name="Nakayama K."/>
            <person name="Satake H."/>
        </authorList>
    </citation>
    <scope>NUCLEOTIDE SEQUENCE</scope>
</reference>
<feature type="coiled-coil region" evidence="1">
    <location>
        <begin position="134"/>
        <end position="161"/>
    </location>
</feature>
<evidence type="ECO:0000256" key="2">
    <source>
        <dbReference type="SAM" id="MobiDB-lite"/>
    </source>
</evidence>
<organism evidence="3 4">
    <name type="scientific">Tanacetum coccineum</name>
    <dbReference type="NCBI Taxonomy" id="301880"/>
    <lineage>
        <taxon>Eukaryota</taxon>
        <taxon>Viridiplantae</taxon>
        <taxon>Streptophyta</taxon>
        <taxon>Embryophyta</taxon>
        <taxon>Tracheophyta</taxon>
        <taxon>Spermatophyta</taxon>
        <taxon>Magnoliopsida</taxon>
        <taxon>eudicotyledons</taxon>
        <taxon>Gunneridae</taxon>
        <taxon>Pentapetalae</taxon>
        <taxon>asterids</taxon>
        <taxon>campanulids</taxon>
        <taxon>Asterales</taxon>
        <taxon>Asteraceae</taxon>
        <taxon>Asteroideae</taxon>
        <taxon>Anthemideae</taxon>
        <taxon>Anthemidinae</taxon>
        <taxon>Tanacetum</taxon>
    </lineage>
</organism>
<dbReference type="EMBL" id="BQNB010018793">
    <property type="protein sequence ID" value="GJT78352.1"/>
    <property type="molecule type" value="Genomic_DNA"/>
</dbReference>
<evidence type="ECO:0000313" key="4">
    <source>
        <dbReference type="Proteomes" id="UP001151760"/>
    </source>
</evidence>
<keyword evidence="1" id="KW-0175">Coiled coil</keyword>
<evidence type="ECO:0000313" key="3">
    <source>
        <dbReference type="EMBL" id="GJT78352.1"/>
    </source>
</evidence>
<proteinExistence type="predicted"/>
<feature type="region of interest" description="Disordered" evidence="2">
    <location>
        <begin position="220"/>
        <end position="260"/>
    </location>
</feature>
<accession>A0ABQ5GTX9</accession>
<gene>
    <name evidence="3" type="ORF">Tco_1045077</name>
</gene>
<comment type="caution">
    <text evidence="3">The sequence shown here is derived from an EMBL/GenBank/DDBJ whole genome shotgun (WGS) entry which is preliminary data.</text>
</comment>
<evidence type="ECO:0000256" key="1">
    <source>
        <dbReference type="SAM" id="Coils"/>
    </source>
</evidence>
<reference evidence="3" key="2">
    <citation type="submission" date="2022-01" db="EMBL/GenBank/DDBJ databases">
        <authorList>
            <person name="Yamashiro T."/>
            <person name="Shiraishi A."/>
            <person name="Satake H."/>
            <person name="Nakayama K."/>
        </authorList>
    </citation>
    <scope>NUCLEOTIDE SEQUENCE</scope>
</reference>
<feature type="compositionally biased region" description="Polar residues" evidence="2">
    <location>
        <begin position="230"/>
        <end position="244"/>
    </location>
</feature>
<dbReference type="Proteomes" id="UP001151760">
    <property type="component" value="Unassembled WGS sequence"/>
</dbReference>
<keyword evidence="4" id="KW-1185">Reference proteome</keyword>